<reference evidence="2" key="1">
    <citation type="submission" date="2022-06" db="EMBL/GenBank/DDBJ databases">
        <title>Limimaricola sediminis sp. nov., isolated from an intertidal sediment.</title>
        <authorList>
            <person name="Shao X."/>
        </authorList>
    </citation>
    <scope>NUCLEOTIDE SEQUENCE</scope>
    <source>
        <strain evidence="2">ASW11-118</strain>
    </source>
</reference>
<dbReference type="SUPFAM" id="SSF53448">
    <property type="entry name" value="Nucleotide-diphospho-sugar transferases"/>
    <property type="match status" value="1"/>
</dbReference>
<dbReference type="Proteomes" id="UP001139477">
    <property type="component" value="Unassembled WGS sequence"/>
</dbReference>
<evidence type="ECO:0000313" key="3">
    <source>
        <dbReference type="Proteomes" id="UP001139477"/>
    </source>
</evidence>
<dbReference type="RefSeq" id="WP_253334985.1">
    <property type="nucleotide sequence ID" value="NZ_JAMYXC010000295.1"/>
</dbReference>
<dbReference type="CDD" id="cd00761">
    <property type="entry name" value="Glyco_tranf_GTA_type"/>
    <property type="match status" value="1"/>
</dbReference>
<feature type="domain" description="Glycosyltransferase 2-like" evidence="1">
    <location>
        <begin position="9"/>
        <end position="120"/>
    </location>
</feature>
<keyword evidence="3" id="KW-1185">Reference proteome</keyword>
<dbReference type="EMBL" id="JAMYXC010000295">
    <property type="protein sequence ID" value="MCP1170387.1"/>
    <property type="molecule type" value="Genomic_DNA"/>
</dbReference>
<gene>
    <name evidence="2" type="ORF">NHG85_17920</name>
</gene>
<organism evidence="2 3">
    <name type="scientific">Limimaricola litoreus</name>
    <dbReference type="NCBI Taxonomy" id="2955316"/>
    <lineage>
        <taxon>Bacteria</taxon>
        <taxon>Pseudomonadati</taxon>
        <taxon>Pseudomonadota</taxon>
        <taxon>Alphaproteobacteria</taxon>
        <taxon>Rhodobacterales</taxon>
        <taxon>Paracoccaceae</taxon>
        <taxon>Limimaricola</taxon>
    </lineage>
</organism>
<proteinExistence type="predicted"/>
<dbReference type="Pfam" id="PF00535">
    <property type="entry name" value="Glycos_transf_2"/>
    <property type="match status" value="1"/>
</dbReference>
<accession>A0A9X2FSG1</accession>
<sequence>MSPPADLAVVIPVWNDAEGLARLLEQISRISAISQVVVVDDASERPADPETMGWSAERLGADLVFARNAQQRGAGYARNRGLAKVTANRVLFFDSDDRFTPEFAHLMAELPREGFDFCLFAHADSRVAGAGGWGPLPGDERLWERAGILGALNEMPDAARPELIQLSAYPWNKVYRTDFLRETGTRCTEIMVHNDIELHWLSFLRAGHILVSDRVAAVHVVDQHGSRLTNRSGAERLEMFRALEPVARAVAQAGPDYTLPFARFAMALFHWAGAQIAPELHAAFATRIRAFLAEALTPEAFARIADADPDLARRINARLAWRDAAEAA</sequence>
<evidence type="ECO:0000313" key="2">
    <source>
        <dbReference type="EMBL" id="MCP1170387.1"/>
    </source>
</evidence>
<dbReference type="Gene3D" id="3.90.550.10">
    <property type="entry name" value="Spore Coat Polysaccharide Biosynthesis Protein SpsA, Chain A"/>
    <property type="match status" value="1"/>
</dbReference>
<protein>
    <submittedName>
        <fullName evidence="2">Glycosyltransferase family 2 protein</fullName>
    </submittedName>
</protein>
<evidence type="ECO:0000259" key="1">
    <source>
        <dbReference type="Pfam" id="PF00535"/>
    </source>
</evidence>
<dbReference type="InterPro" id="IPR001173">
    <property type="entry name" value="Glyco_trans_2-like"/>
</dbReference>
<name>A0A9X2FSG1_9RHOB</name>
<comment type="caution">
    <text evidence="2">The sequence shown here is derived from an EMBL/GenBank/DDBJ whole genome shotgun (WGS) entry which is preliminary data.</text>
</comment>
<dbReference type="InterPro" id="IPR029044">
    <property type="entry name" value="Nucleotide-diphossugar_trans"/>
</dbReference>
<dbReference type="AlphaFoldDB" id="A0A9X2FSG1"/>